<organism evidence="6 7">
    <name type="scientific">Flavobacterium ginsengiterrae</name>
    <dbReference type="NCBI Taxonomy" id="871695"/>
    <lineage>
        <taxon>Bacteria</taxon>
        <taxon>Pseudomonadati</taxon>
        <taxon>Bacteroidota</taxon>
        <taxon>Flavobacteriia</taxon>
        <taxon>Flavobacteriales</taxon>
        <taxon>Flavobacteriaceae</taxon>
        <taxon>Flavobacterium</taxon>
    </lineage>
</organism>
<evidence type="ECO:0008006" key="8">
    <source>
        <dbReference type="Google" id="ProtNLM"/>
    </source>
</evidence>
<comment type="similarity">
    <text evidence="1">Belongs to the glycosyl hydrolase 20 family.</text>
</comment>
<feature type="domain" description="Glycoside hydrolase family 20 catalytic" evidence="4">
    <location>
        <begin position="169"/>
        <end position="503"/>
    </location>
</feature>
<dbReference type="PRINTS" id="PR00738">
    <property type="entry name" value="GLHYDRLASE20"/>
</dbReference>
<name>A0ABP7H4K4_9FLAO</name>
<dbReference type="SUPFAM" id="SSF51445">
    <property type="entry name" value="(Trans)glycosidases"/>
    <property type="match status" value="1"/>
</dbReference>
<keyword evidence="7" id="KW-1185">Reference proteome</keyword>
<dbReference type="SUPFAM" id="SSF55545">
    <property type="entry name" value="beta-N-acetylhexosaminidase-like domain"/>
    <property type="match status" value="1"/>
</dbReference>
<dbReference type="InterPro" id="IPR029018">
    <property type="entry name" value="Hex-like_dom2"/>
</dbReference>
<dbReference type="InterPro" id="IPR017853">
    <property type="entry name" value="GH"/>
</dbReference>
<dbReference type="Pfam" id="PF00728">
    <property type="entry name" value="Glyco_hydro_20"/>
    <property type="match status" value="1"/>
</dbReference>
<protein>
    <recommendedName>
        <fullName evidence="8">Beta-N-acetylhexosaminidase</fullName>
    </recommendedName>
</protein>
<evidence type="ECO:0000313" key="7">
    <source>
        <dbReference type="Proteomes" id="UP001500748"/>
    </source>
</evidence>
<proteinExistence type="inferred from homology"/>
<dbReference type="Proteomes" id="UP001500748">
    <property type="component" value="Unassembled WGS sequence"/>
</dbReference>
<evidence type="ECO:0000256" key="2">
    <source>
        <dbReference type="ARBA" id="ARBA00022801"/>
    </source>
</evidence>
<dbReference type="EMBL" id="BAABDU010000006">
    <property type="protein sequence ID" value="GAA3778206.1"/>
    <property type="molecule type" value="Genomic_DNA"/>
</dbReference>
<gene>
    <name evidence="6" type="ORF">GCM10022423_37480</name>
</gene>
<keyword evidence="3" id="KW-0326">Glycosidase</keyword>
<dbReference type="Pfam" id="PF02838">
    <property type="entry name" value="Glyco_hydro_20b"/>
    <property type="match status" value="1"/>
</dbReference>
<dbReference type="InterPro" id="IPR025705">
    <property type="entry name" value="Beta_hexosaminidase_sua/sub"/>
</dbReference>
<evidence type="ECO:0000259" key="5">
    <source>
        <dbReference type="Pfam" id="PF02838"/>
    </source>
</evidence>
<evidence type="ECO:0000259" key="4">
    <source>
        <dbReference type="Pfam" id="PF00728"/>
    </source>
</evidence>
<dbReference type="PANTHER" id="PTHR22600:SF21">
    <property type="entry name" value="BETA-HEXOSAMINIDASE A"/>
    <property type="match status" value="1"/>
</dbReference>
<sequence>MSIEPKKNKMKYLFVLLLAGVTANSQIQKEQLNLMPWPQNVVVNDGNFTLTKNFKVNISGNPNSRIFGGVTRFLRRLDGRTGIFFEQGYITKLNEFPNAELQINCTKSGKIGLYEDESYSLDVKANKITINATSDLGALHGLETLLQLLQNDSKSFYFPVSQISDFPRFTWRGLMLDASRHFQPVDVVKRNLDALAAMKMNVFHWHLVDDQGWRIETKKHPKLIELASDGLYYTQEEIRNIVKYADERGILIVPEIDVPGHGSAILTAYPEIGSKVITLTGGTSEKNIQGTAITTYGIERNAGIFSPTLDPSNPKTYKILNELFDEICPLFPGDYFHIGGDENEGKDWDANPKIQEFKKKHNLKTNHELQTYFTMQLAPMLKKHGKQLMGWEEILTKDLSKEAIVHSWRGPNEGVVAGQSLVDAVKKGYKTVLSNGFYIDLMYPIASHYLNDPMPKGANLSAEEKARILGGEATMWTELATETTFDSRVWPRTAAIAERLWSAENITDVANMRKRLETVSFRLEELGLTHIRNKAVILRNIANNQNIKSVNEFSNVCEPLKGYTRNKGGTEYQMYSPFTLFADACTPDAKDSLAFDEAVSQYLANKSADNKAKVAAFFNKWIAVNKGLVELSANAPLVQPILPLSKKLSDASQELLLVLDNKSTLKTADLKNLVEQCNTKDHADVELSVYESLKKLI</sequence>
<dbReference type="InterPro" id="IPR015883">
    <property type="entry name" value="Glyco_hydro_20_cat"/>
</dbReference>
<evidence type="ECO:0000256" key="3">
    <source>
        <dbReference type="ARBA" id="ARBA00023295"/>
    </source>
</evidence>
<dbReference type="Gene3D" id="3.20.20.80">
    <property type="entry name" value="Glycosidases"/>
    <property type="match status" value="1"/>
</dbReference>
<evidence type="ECO:0000313" key="6">
    <source>
        <dbReference type="EMBL" id="GAA3778206.1"/>
    </source>
</evidence>
<accession>A0ABP7H4K4</accession>
<reference evidence="7" key="1">
    <citation type="journal article" date="2019" name="Int. J. Syst. Evol. Microbiol.">
        <title>The Global Catalogue of Microorganisms (GCM) 10K type strain sequencing project: providing services to taxonomists for standard genome sequencing and annotation.</title>
        <authorList>
            <consortium name="The Broad Institute Genomics Platform"/>
            <consortium name="The Broad Institute Genome Sequencing Center for Infectious Disease"/>
            <person name="Wu L."/>
            <person name="Ma J."/>
        </authorList>
    </citation>
    <scope>NUCLEOTIDE SEQUENCE [LARGE SCALE GENOMIC DNA]</scope>
    <source>
        <strain evidence="7">JCM 17337</strain>
    </source>
</reference>
<dbReference type="InterPro" id="IPR015882">
    <property type="entry name" value="HEX_bac_N"/>
</dbReference>
<dbReference type="Gene3D" id="3.30.379.10">
    <property type="entry name" value="Chitobiase/beta-hexosaminidase domain 2-like"/>
    <property type="match status" value="1"/>
</dbReference>
<feature type="domain" description="Beta-hexosaminidase bacterial type N-terminal" evidence="5">
    <location>
        <begin position="32"/>
        <end position="165"/>
    </location>
</feature>
<evidence type="ECO:0000256" key="1">
    <source>
        <dbReference type="ARBA" id="ARBA00006285"/>
    </source>
</evidence>
<comment type="caution">
    <text evidence="6">The sequence shown here is derived from an EMBL/GenBank/DDBJ whole genome shotgun (WGS) entry which is preliminary data.</text>
</comment>
<dbReference type="PANTHER" id="PTHR22600">
    <property type="entry name" value="BETA-HEXOSAMINIDASE"/>
    <property type="match status" value="1"/>
</dbReference>
<keyword evidence="2" id="KW-0378">Hydrolase</keyword>